<feature type="region of interest" description="Disordered" evidence="1">
    <location>
        <begin position="1"/>
        <end position="21"/>
    </location>
</feature>
<name>A0A1I3B800_9LACT</name>
<sequence length="77" mass="9140">MKDNVYKSYGSNTKRKRPRSREKYEWLKEMEIKRGEAIGEVGNRVWVDAEDHAKGFYELNEEGDEVQWYPDPISDGK</sequence>
<dbReference type="AlphaFoldDB" id="A0A1I3B800"/>
<dbReference type="EMBL" id="FOQE01000004">
    <property type="protein sequence ID" value="SFH58427.1"/>
    <property type="molecule type" value="Genomic_DNA"/>
</dbReference>
<dbReference type="RefSeq" id="WP_092091296.1">
    <property type="nucleotide sequence ID" value="NZ_FOQE01000004.1"/>
</dbReference>
<organism evidence="2 3">
    <name type="scientific">Pisciglobus halotolerans</name>
    <dbReference type="NCBI Taxonomy" id="745365"/>
    <lineage>
        <taxon>Bacteria</taxon>
        <taxon>Bacillati</taxon>
        <taxon>Bacillota</taxon>
        <taxon>Bacilli</taxon>
        <taxon>Lactobacillales</taxon>
        <taxon>Carnobacteriaceae</taxon>
    </lineage>
</organism>
<accession>A0A1I3B800</accession>
<keyword evidence="3" id="KW-1185">Reference proteome</keyword>
<gene>
    <name evidence="2" type="ORF">SAMN04489868_104104</name>
</gene>
<proteinExistence type="predicted"/>
<evidence type="ECO:0000313" key="3">
    <source>
        <dbReference type="Proteomes" id="UP000198668"/>
    </source>
</evidence>
<evidence type="ECO:0000313" key="2">
    <source>
        <dbReference type="EMBL" id="SFH58427.1"/>
    </source>
</evidence>
<dbReference type="Proteomes" id="UP000198668">
    <property type="component" value="Unassembled WGS sequence"/>
</dbReference>
<evidence type="ECO:0000256" key="1">
    <source>
        <dbReference type="SAM" id="MobiDB-lite"/>
    </source>
</evidence>
<protein>
    <submittedName>
        <fullName evidence="2">Uncharacterized protein</fullName>
    </submittedName>
</protein>
<reference evidence="2 3" key="1">
    <citation type="submission" date="2016-10" db="EMBL/GenBank/DDBJ databases">
        <authorList>
            <person name="de Groot N.N."/>
        </authorList>
    </citation>
    <scope>NUCLEOTIDE SEQUENCE [LARGE SCALE GENOMIC DNA]</scope>
    <source>
        <strain evidence="2 3">DSM 27630</strain>
    </source>
</reference>